<keyword evidence="3 4" id="KW-0418">Kinase</keyword>
<dbReference type="Proteomes" id="UP000658127">
    <property type="component" value="Unassembled WGS sequence"/>
</dbReference>
<reference evidence="6" key="1">
    <citation type="journal article" date="2019" name="Int. J. Syst. Evol. Microbiol.">
        <title>The Global Catalogue of Microorganisms (GCM) 10K type strain sequencing project: providing services to taxonomists for standard genome sequencing and annotation.</title>
        <authorList>
            <consortium name="The Broad Institute Genomics Platform"/>
            <consortium name="The Broad Institute Genome Sequencing Center for Infectious Disease"/>
            <person name="Wu L."/>
            <person name="Ma J."/>
        </authorList>
    </citation>
    <scope>NUCLEOTIDE SEQUENCE [LARGE SCALE GENOMIC DNA]</scope>
    <source>
        <strain evidence="6">CGMCC 4.7329</strain>
    </source>
</reference>
<dbReference type="InterPro" id="IPR018193">
    <property type="entry name" value="Glyc_kinase_flavodox-like_fold"/>
</dbReference>
<dbReference type="PANTHER" id="PTHR21599">
    <property type="entry name" value="GLYCERATE KINASE"/>
    <property type="match status" value="1"/>
</dbReference>
<dbReference type="InterPro" id="IPR018197">
    <property type="entry name" value="Glycerate_kinase_RE-like"/>
</dbReference>
<gene>
    <name evidence="5" type="primary">glxK</name>
    <name evidence="5" type="ORF">GCM10011610_65430</name>
</gene>
<dbReference type="RefSeq" id="WP_189034371.1">
    <property type="nucleotide sequence ID" value="NZ_BMNE01000012.1"/>
</dbReference>
<organism evidence="5 6">
    <name type="scientific">Nocardia rhizosphaerihabitans</name>
    <dbReference type="NCBI Taxonomy" id="1691570"/>
    <lineage>
        <taxon>Bacteria</taxon>
        <taxon>Bacillati</taxon>
        <taxon>Actinomycetota</taxon>
        <taxon>Actinomycetes</taxon>
        <taxon>Mycobacteriales</taxon>
        <taxon>Nocardiaceae</taxon>
        <taxon>Nocardia</taxon>
    </lineage>
</organism>
<dbReference type="InterPro" id="IPR004381">
    <property type="entry name" value="Glycerate_kinase"/>
</dbReference>
<dbReference type="Gene3D" id="3.90.1510.10">
    <property type="entry name" value="Glycerate kinase, domain 2"/>
    <property type="match status" value="1"/>
</dbReference>
<dbReference type="NCBIfam" id="TIGR00045">
    <property type="entry name" value="glycerate kinase"/>
    <property type="match status" value="1"/>
</dbReference>
<evidence type="ECO:0000313" key="5">
    <source>
        <dbReference type="EMBL" id="GGN98438.1"/>
    </source>
</evidence>
<sequence length="375" mass="37377">MTDRPRVVLAPDKFKGSLTAPEVAAALAVGIHRRAPGADVQCVPVADGGDGMVDAFVAAGWQRVEVAAPGPTGAPERAVYAVRGDTAVVELAAAVGVAKLPGGRLDPIGANTFGLGVVVAHALDNGAREVVLGLGGSASTDGGAGLLRALGLRLLDRDGRELGGEPSDAVALLSSVVAVDRAGLHPAIAQTRFTLACDVDNPLLGPAGAVAVYAPQKGADHAQMRELEAALTNWAAVLGTGYAEIGGSGAAGGTGFGVLAVLGAQVRSGIDVLLDLLKFPALVGGATLVVTGEGSLDHQSMHGKAPVGVAAAAKAAGVPVVAAVGRTLLSPGEIRAAGFAGCYALSDLEPNPRLSIRNAAALLERVGERIASERW</sequence>
<accession>A0ABQ2L066</accession>
<protein>
    <submittedName>
        <fullName evidence="5">Glycerate kinase</fullName>
    </submittedName>
</protein>
<keyword evidence="6" id="KW-1185">Reference proteome</keyword>
<dbReference type="GO" id="GO:0016301">
    <property type="term" value="F:kinase activity"/>
    <property type="evidence" value="ECO:0007669"/>
    <property type="project" value="UniProtKB-KW"/>
</dbReference>
<comment type="similarity">
    <text evidence="1 4">Belongs to the glycerate kinase type-1 family.</text>
</comment>
<dbReference type="Pfam" id="PF02595">
    <property type="entry name" value="Gly_kinase"/>
    <property type="match status" value="1"/>
</dbReference>
<proteinExistence type="inferred from homology"/>
<dbReference type="EMBL" id="BMNE01000012">
    <property type="protein sequence ID" value="GGN98438.1"/>
    <property type="molecule type" value="Genomic_DNA"/>
</dbReference>
<evidence type="ECO:0000256" key="4">
    <source>
        <dbReference type="PIRNR" id="PIRNR006078"/>
    </source>
</evidence>
<dbReference type="Gene3D" id="3.40.50.10350">
    <property type="entry name" value="Glycerate kinase, domain 1"/>
    <property type="match status" value="1"/>
</dbReference>
<dbReference type="PANTHER" id="PTHR21599:SF0">
    <property type="entry name" value="GLYCERATE KINASE"/>
    <property type="match status" value="1"/>
</dbReference>
<evidence type="ECO:0000256" key="3">
    <source>
        <dbReference type="ARBA" id="ARBA00022777"/>
    </source>
</evidence>
<dbReference type="SUPFAM" id="SSF110738">
    <property type="entry name" value="Glycerate kinase I"/>
    <property type="match status" value="1"/>
</dbReference>
<dbReference type="PIRSF" id="PIRSF006078">
    <property type="entry name" value="GlxK"/>
    <property type="match status" value="1"/>
</dbReference>
<dbReference type="InterPro" id="IPR036129">
    <property type="entry name" value="Glycerate_kinase_sf"/>
</dbReference>
<comment type="caution">
    <text evidence="5">The sequence shown here is derived from an EMBL/GenBank/DDBJ whole genome shotgun (WGS) entry which is preliminary data.</text>
</comment>
<name>A0ABQ2L066_9NOCA</name>
<evidence type="ECO:0000256" key="1">
    <source>
        <dbReference type="ARBA" id="ARBA00006284"/>
    </source>
</evidence>
<evidence type="ECO:0000256" key="2">
    <source>
        <dbReference type="ARBA" id="ARBA00022679"/>
    </source>
</evidence>
<evidence type="ECO:0000313" key="6">
    <source>
        <dbReference type="Proteomes" id="UP000658127"/>
    </source>
</evidence>
<keyword evidence="2 4" id="KW-0808">Transferase</keyword>